<sequence>MNSCTLKIISLFIIAVSAAPNVFLEDEASPILNITTCGGYFEASSATINFQVGGSIRADMRCVWVIQPSNVYNQFTLTSSGLGGNDGIYVATYLYGNISSQRKIVGHAPTMGFSLSFSSSGESGRQVLTGYAGLTTASGNYSYPENGERYGNNEDALFLIAPTVPAQPTLRFTYVDIEFGSGCLYDQLAVFTWFDNEYKQTARFCGDTIPTSVTLVGGAGLVTFSSDRYNAYSGFKSVVGQNYTISAPLVIITFSAGHSPTKGFSLSFSSSGLPVQKFLTGYADLTTKSGNYSYPVKGNSYANNENAMFFVAPAVPGCPTLRFTFVDVEPHSYCGFDYVRIFTWLGNQYKQAATFCGDRIPPNITFIEGAGLVMFHSSDRLVKSGFKFEWV</sequence>
<feature type="signal peptide" evidence="4">
    <location>
        <begin position="1"/>
        <end position="18"/>
    </location>
</feature>
<dbReference type="PROSITE" id="PS01180">
    <property type="entry name" value="CUB"/>
    <property type="match status" value="2"/>
</dbReference>
<organism evidence="6 7">
    <name type="scientific">Folsomia candida</name>
    <name type="common">Springtail</name>
    <dbReference type="NCBI Taxonomy" id="158441"/>
    <lineage>
        <taxon>Eukaryota</taxon>
        <taxon>Metazoa</taxon>
        <taxon>Ecdysozoa</taxon>
        <taxon>Arthropoda</taxon>
        <taxon>Hexapoda</taxon>
        <taxon>Collembola</taxon>
        <taxon>Entomobryomorpha</taxon>
        <taxon>Isotomoidea</taxon>
        <taxon>Isotomidae</taxon>
        <taxon>Proisotominae</taxon>
        <taxon>Folsomia</taxon>
    </lineage>
</organism>
<dbReference type="InterPro" id="IPR035914">
    <property type="entry name" value="Sperma_CUB_dom_sf"/>
</dbReference>
<evidence type="ECO:0000313" key="7">
    <source>
        <dbReference type="Proteomes" id="UP000198287"/>
    </source>
</evidence>
<evidence type="ECO:0000313" key="6">
    <source>
        <dbReference type="EMBL" id="OXA44724.1"/>
    </source>
</evidence>
<keyword evidence="7" id="KW-1185">Reference proteome</keyword>
<evidence type="ECO:0000256" key="2">
    <source>
        <dbReference type="ARBA" id="ARBA00023157"/>
    </source>
</evidence>
<dbReference type="AlphaFoldDB" id="A0A226DIQ7"/>
<name>A0A226DIQ7_FOLCA</name>
<proteinExistence type="predicted"/>
<reference evidence="6 7" key="1">
    <citation type="submission" date="2015-12" db="EMBL/GenBank/DDBJ databases">
        <title>The genome of Folsomia candida.</title>
        <authorList>
            <person name="Faddeeva A."/>
            <person name="Derks M.F."/>
            <person name="Anvar Y."/>
            <person name="Smit S."/>
            <person name="Van Straalen N."/>
            <person name="Roelofs D."/>
        </authorList>
    </citation>
    <scope>NUCLEOTIDE SEQUENCE [LARGE SCALE GENOMIC DNA]</scope>
    <source>
        <strain evidence="6 7">VU population</strain>
        <tissue evidence="6">Whole body</tissue>
    </source>
</reference>
<keyword evidence="1" id="KW-0677">Repeat</keyword>
<comment type="caution">
    <text evidence="6">The sequence shown here is derived from an EMBL/GenBank/DDBJ whole genome shotgun (WGS) entry which is preliminary data.</text>
</comment>
<dbReference type="PANTHER" id="PTHR24251">
    <property type="entry name" value="OVOCHYMASE-RELATED"/>
    <property type="match status" value="1"/>
</dbReference>
<dbReference type="EMBL" id="LNIX01000019">
    <property type="protein sequence ID" value="OXA44724.1"/>
    <property type="molecule type" value="Genomic_DNA"/>
</dbReference>
<dbReference type="SMART" id="SM00042">
    <property type="entry name" value="CUB"/>
    <property type="match status" value="2"/>
</dbReference>
<protein>
    <submittedName>
        <fullName evidence="6">Bone morphogenetic protein 1</fullName>
    </submittedName>
</protein>
<dbReference type="CDD" id="cd00041">
    <property type="entry name" value="CUB"/>
    <property type="match status" value="2"/>
</dbReference>
<dbReference type="PANTHER" id="PTHR24251:SF37">
    <property type="entry name" value="CUB DOMAIN-CONTAINING PROTEIN"/>
    <property type="match status" value="1"/>
</dbReference>
<dbReference type="SUPFAM" id="SSF49854">
    <property type="entry name" value="Spermadhesin, CUB domain"/>
    <property type="match status" value="2"/>
</dbReference>
<feature type="domain" description="CUB" evidence="5">
    <location>
        <begin position="123"/>
        <end position="242"/>
    </location>
</feature>
<accession>A0A226DIQ7</accession>
<evidence type="ECO:0000259" key="5">
    <source>
        <dbReference type="PROSITE" id="PS01180"/>
    </source>
</evidence>
<evidence type="ECO:0000256" key="3">
    <source>
        <dbReference type="PROSITE-ProRule" id="PRU00059"/>
    </source>
</evidence>
<feature type="domain" description="CUB" evidence="5">
    <location>
        <begin position="280"/>
        <end position="391"/>
    </location>
</feature>
<dbReference type="Pfam" id="PF00431">
    <property type="entry name" value="CUB"/>
    <property type="match status" value="2"/>
</dbReference>
<evidence type="ECO:0000256" key="4">
    <source>
        <dbReference type="SAM" id="SignalP"/>
    </source>
</evidence>
<feature type="chain" id="PRO_5013121624" evidence="4">
    <location>
        <begin position="19"/>
        <end position="391"/>
    </location>
</feature>
<keyword evidence="4" id="KW-0732">Signal</keyword>
<comment type="caution">
    <text evidence="3">Lacks conserved residue(s) required for the propagation of feature annotation.</text>
</comment>
<gene>
    <name evidence="6" type="ORF">Fcan01_20814</name>
</gene>
<keyword evidence="2" id="KW-1015">Disulfide bond</keyword>
<evidence type="ECO:0000256" key="1">
    <source>
        <dbReference type="ARBA" id="ARBA00022737"/>
    </source>
</evidence>
<dbReference type="Gene3D" id="2.60.120.290">
    <property type="entry name" value="Spermadhesin, CUB domain"/>
    <property type="match status" value="2"/>
</dbReference>
<dbReference type="Proteomes" id="UP000198287">
    <property type="component" value="Unassembled WGS sequence"/>
</dbReference>
<dbReference type="InterPro" id="IPR000859">
    <property type="entry name" value="CUB_dom"/>
</dbReference>
<dbReference type="OrthoDB" id="6366701at2759"/>